<reference evidence="2 3" key="1">
    <citation type="submission" date="2020-11" db="EMBL/GenBank/DDBJ databases">
        <authorList>
            <person name="Peeters C."/>
        </authorList>
    </citation>
    <scope>NUCLEOTIDE SEQUENCE [LARGE SCALE GENOMIC DNA]</scope>
    <source>
        <strain evidence="2 3">LMG 7974</strain>
    </source>
</reference>
<evidence type="ECO:0000313" key="3">
    <source>
        <dbReference type="Proteomes" id="UP000789803"/>
    </source>
</evidence>
<dbReference type="EMBL" id="CAJHOF010000013">
    <property type="protein sequence ID" value="CAD7289165.1"/>
    <property type="molecule type" value="Genomic_DNA"/>
</dbReference>
<keyword evidence="3" id="KW-1185">Reference proteome</keyword>
<organism evidence="2 3">
    <name type="scientific">Campylobacter majalis</name>
    <dbReference type="NCBI Taxonomy" id="2790656"/>
    <lineage>
        <taxon>Bacteria</taxon>
        <taxon>Pseudomonadati</taxon>
        <taxon>Campylobacterota</taxon>
        <taxon>Epsilonproteobacteria</taxon>
        <taxon>Campylobacterales</taxon>
        <taxon>Campylobacteraceae</taxon>
        <taxon>Campylobacter</taxon>
    </lineage>
</organism>
<proteinExistence type="predicted"/>
<sequence>MLFQSPVRLSRLLQRSYPKGVTNLNATQGEPKKIVISWQPSITSDVVYYNVYRSASKFLPYAYLAKTNETSFEDLINSNGVTRYYKVTAVDIDELESLRQDEPVVGSTLDAPLSPEITALYDGGGINVSWSSVARAKSYTLTRSGGDKEMVFSGLNSNSYYDSDIQLGTKYSYKIVAVDEYGIESKPKNINISTK</sequence>
<dbReference type="InterPro" id="IPR003961">
    <property type="entry name" value="FN3_dom"/>
</dbReference>
<evidence type="ECO:0000259" key="1">
    <source>
        <dbReference type="PROSITE" id="PS50853"/>
    </source>
</evidence>
<name>A0ABN7KC71_9BACT</name>
<dbReference type="InterPro" id="IPR013783">
    <property type="entry name" value="Ig-like_fold"/>
</dbReference>
<gene>
    <name evidence="2" type="ORF">LMG7974_01373</name>
</gene>
<comment type="caution">
    <text evidence="2">The sequence shown here is derived from an EMBL/GenBank/DDBJ whole genome shotgun (WGS) entry which is preliminary data.</text>
</comment>
<accession>A0ABN7KC71</accession>
<dbReference type="Gene3D" id="2.60.40.10">
    <property type="entry name" value="Immunoglobulins"/>
    <property type="match status" value="2"/>
</dbReference>
<dbReference type="PROSITE" id="PS50853">
    <property type="entry name" value="FN3"/>
    <property type="match status" value="1"/>
</dbReference>
<protein>
    <recommendedName>
        <fullName evidence="1">Fibronectin type-III domain-containing protein</fullName>
    </recommendedName>
</protein>
<feature type="domain" description="Fibronectin type-III" evidence="1">
    <location>
        <begin position="111"/>
        <end position="195"/>
    </location>
</feature>
<dbReference type="Proteomes" id="UP000789803">
    <property type="component" value="Unassembled WGS sequence"/>
</dbReference>
<evidence type="ECO:0000313" key="2">
    <source>
        <dbReference type="EMBL" id="CAD7289165.1"/>
    </source>
</evidence>
<dbReference type="SUPFAM" id="SSF49265">
    <property type="entry name" value="Fibronectin type III"/>
    <property type="match status" value="1"/>
</dbReference>
<dbReference type="InterPro" id="IPR036116">
    <property type="entry name" value="FN3_sf"/>
</dbReference>